<evidence type="ECO:0000256" key="1">
    <source>
        <dbReference type="ARBA" id="ARBA00001933"/>
    </source>
</evidence>
<dbReference type="Gene3D" id="3.40.640.10">
    <property type="entry name" value="Type I PLP-dependent aspartate aminotransferase-like (Major domain)"/>
    <property type="match status" value="1"/>
</dbReference>
<proteinExistence type="inferred from homology"/>
<keyword evidence="7 9" id="KW-1133">Transmembrane helix</keyword>
<dbReference type="Gene3D" id="3.90.1150.10">
    <property type="entry name" value="Aspartate Aminotransferase, domain 1"/>
    <property type="match status" value="1"/>
</dbReference>
<evidence type="ECO:0000256" key="2">
    <source>
        <dbReference type="ARBA" id="ARBA00004370"/>
    </source>
</evidence>
<dbReference type="Pfam" id="PF00155">
    <property type="entry name" value="Aminotran_1_2"/>
    <property type="match status" value="1"/>
</dbReference>
<dbReference type="PANTHER" id="PTHR13693:SF77">
    <property type="entry name" value="8-AMINO-7-OXONONANOATE SYNTHASE"/>
    <property type="match status" value="1"/>
</dbReference>
<keyword evidence="6" id="KW-0663">Pyridoxal phosphate</keyword>
<dbReference type="Proteomes" id="UP000310189">
    <property type="component" value="Unassembled WGS sequence"/>
</dbReference>
<dbReference type="InterPro" id="IPR004839">
    <property type="entry name" value="Aminotransferase_I/II_large"/>
</dbReference>
<evidence type="ECO:0000256" key="7">
    <source>
        <dbReference type="ARBA" id="ARBA00022989"/>
    </source>
</evidence>
<sequence>MENQINISEFRKQCEEFYAGGSKHTAMDMDKLFIHASPALRAELSSVQDAVRREYHARVERDRETLLKELRATVKPSRAHCKDIVAALKSFISKHHTTNNPGIEIFLIALYNLIRLQRSHPNRLTWRVDNAVFTENGDKEYATDAYKLVVQHFSCSCTVVDSRNASYILPASLSNSQLSTIARTFPASVKRSRRIVAAIAGDVESGKSDKLATGSVYISEERREEQKEGRVLARREEKGMIRRLQSDVVNPITTNNLIDFSSNDYLSLSRNASLTHRVKVRLAESEVMGSGGSRLLDGDSTFYRSLERRLASFYNPHNDALLFNSGYDANYSIFSTLPDSTDVIIYDELIHASVHDGMRASRVSRERVWAMQHSNVSHLRELLSKAAQVTPNGSVFVAVEAVYSMDGDLCPLAEIADAMQLHTNTHLVVDEAHSTGYIGRGRGLTSALGLDKHVAVKLNTFGKALCAAGAVVTCKSSVRHYLVNYARPLIFSTSMTHANLHILDIVHEVLASGGLDDDINRLVRNSRYLRSTLKRINRLDQVGMTDAADNTPIIPIVTPHSKELAQYLQKSGFCVRHITFPTVPLGSDRVSLSTFVIDIAISHREISRMNHNHGDMDMPMPAMCKMDMLWNWDIQDRCVVFSSWHITSTASALFSLVVIAFLGVTFEWLKYRMRKLDTSIANSLAIAYNIHASYQKTAGAGVDVDAGDVHVDVESSDDNRRALQTPAKLLVPKHQQIQRSLLYAASAALSFFLMLIFMTYNAFLIAAVIVGAGTGHYVFHREIEVAPSNESSSSLGCHL</sequence>
<comment type="similarity">
    <text evidence="3">Belongs to the class-II pyridoxal-phosphate-dependent aminotransferase family. BioF subfamily.</text>
</comment>
<comment type="cofactor">
    <cofactor evidence="1">
        <name>pyridoxal 5'-phosphate</name>
        <dbReference type="ChEBI" id="CHEBI:597326"/>
    </cofactor>
</comment>
<reference evidence="11 12" key="1">
    <citation type="submission" date="2019-03" db="EMBL/GenBank/DDBJ databases">
        <title>Sequencing 23 genomes of Wallemia ichthyophaga.</title>
        <authorList>
            <person name="Gostincar C."/>
        </authorList>
    </citation>
    <scope>NUCLEOTIDE SEQUENCE [LARGE SCALE GENOMIC DNA]</scope>
    <source>
        <strain evidence="11 12">EXF-5753</strain>
    </source>
</reference>
<keyword evidence="12" id="KW-1185">Reference proteome</keyword>
<dbReference type="GO" id="GO:0005375">
    <property type="term" value="F:copper ion transmembrane transporter activity"/>
    <property type="evidence" value="ECO:0007669"/>
    <property type="project" value="InterPro"/>
</dbReference>
<dbReference type="PANTHER" id="PTHR13693">
    <property type="entry name" value="CLASS II AMINOTRANSFERASE/8-AMINO-7-OXONONANOATE SYNTHASE"/>
    <property type="match status" value="1"/>
</dbReference>
<dbReference type="Pfam" id="PF04145">
    <property type="entry name" value="Ctr"/>
    <property type="match status" value="1"/>
</dbReference>
<feature type="domain" description="Aminotransferase class I/classII large" evidence="10">
    <location>
        <begin position="256"/>
        <end position="592"/>
    </location>
</feature>
<evidence type="ECO:0000256" key="3">
    <source>
        <dbReference type="ARBA" id="ARBA00010008"/>
    </source>
</evidence>
<dbReference type="GO" id="GO:0016020">
    <property type="term" value="C:membrane"/>
    <property type="evidence" value="ECO:0007669"/>
    <property type="project" value="UniProtKB-SubCell"/>
</dbReference>
<evidence type="ECO:0000256" key="9">
    <source>
        <dbReference type="SAM" id="Phobius"/>
    </source>
</evidence>
<dbReference type="InterPro" id="IPR050087">
    <property type="entry name" value="AON_synthase_class-II"/>
</dbReference>
<keyword evidence="5 9" id="KW-0812">Transmembrane</keyword>
<evidence type="ECO:0000256" key="8">
    <source>
        <dbReference type="ARBA" id="ARBA00023136"/>
    </source>
</evidence>
<name>A0A4T0FYH8_9BASI</name>
<dbReference type="GO" id="GO:0030170">
    <property type="term" value="F:pyridoxal phosphate binding"/>
    <property type="evidence" value="ECO:0007669"/>
    <property type="project" value="InterPro"/>
</dbReference>
<organism evidence="11 12">
    <name type="scientific">Wallemia hederae</name>
    <dbReference type="NCBI Taxonomy" id="1540922"/>
    <lineage>
        <taxon>Eukaryota</taxon>
        <taxon>Fungi</taxon>
        <taxon>Dikarya</taxon>
        <taxon>Basidiomycota</taxon>
        <taxon>Wallemiomycotina</taxon>
        <taxon>Wallemiomycetes</taxon>
        <taxon>Wallemiales</taxon>
        <taxon>Wallemiaceae</taxon>
        <taxon>Wallemia</taxon>
    </lineage>
</organism>
<evidence type="ECO:0000313" key="12">
    <source>
        <dbReference type="Proteomes" id="UP000310189"/>
    </source>
</evidence>
<protein>
    <recommendedName>
        <fullName evidence="10">Aminotransferase class I/classII large domain-containing protein</fullName>
    </recommendedName>
</protein>
<dbReference type="GO" id="GO:0016740">
    <property type="term" value="F:transferase activity"/>
    <property type="evidence" value="ECO:0007669"/>
    <property type="project" value="UniProtKB-KW"/>
</dbReference>
<dbReference type="InterPro" id="IPR015421">
    <property type="entry name" value="PyrdxlP-dep_Trfase_major"/>
</dbReference>
<evidence type="ECO:0000259" key="10">
    <source>
        <dbReference type="Pfam" id="PF00155"/>
    </source>
</evidence>
<comment type="caution">
    <text evidence="11">The sequence shown here is derived from an EMBL/GenBank/DDBJ whole genome shotgun (WGS) entry which is preliminary data.</text>
</comment>
<evidence type="ECO:0000313" key="11">
    <source>
        <dbReference type="EMBL" id="TIA92116.1"/>
    </source>
</evidence>
<accession>A0A4T0FYH8</accession>
<dbReference type="OrthoDB" id="2382073at2759"/>
<dbReference type="EMBL" id="SPNW01000008">
    <property type="protein sequence ID" value="TIA92116.1"/>
    <property type="molecule type" value="Genomic_DNA"/>
</dbReference>
<keyword evidence="8 9" id="KW-0472">Membrane</keyword>
<dbReference type="AlphaFoldDB" id="A0A4T0FYH8"/>
<evidence type="ECO:0000256" key="4">
    <source>
        <dbReference type="ARBA" id="ARBA00022679"/>
    </source>
</evidence>
<dbReference type="InterPro" id="IPR015424">
    <property type="entry name" value="PyrdxlP-dep_Trfase"/>
</dbReference>
<comment type="subcellular location">
    <subcellularLocation>
        <location evidence="2">Membrane</location>
    </subcellularLocation>
</comment>
<evidence type="ECO:0000256" key="5">
    <source>
        <dbReference type="ARBA" id="ARBA00022692"/>
    </source>
</evidence>
<dbReference type="SUPFAM" id="SSF53383">
    <property type="entry name" value="PLP-dependent transferases"/>
    <property type="match status" value="1"/>
</dbReference>
<dbReference type="InterPro" id="IPR015422">
    <property type="entry name" value="PyrdxlP-dep_Trfase_small"/>
</dbReference>
<feature type="transmembrane region" description="Helical" evidence="9">
    <location>
        <begin position="644"/>
        <end position="666"/>
    </location>
</feature>
<evidence type="ECO:0000256" key="6">
    <source>
        <dbReference type="ARBA" id="ARBA00022898"/>
    </source>
</evidence>
<feature type="transmembrane region" description="Helical" evidence="9">
    <location>
        <begin position="741"/>
        <end position="770"/>
    </location>
</feature>
<gene>
    <name evidence="11" type="ORF">E3P99_00718</name>
</gene>
<dbReference type="GO" id="GO:0009102">
    <property type="term" value="P:biotin biosynthetic process"/>
    <property type="evidence" value="ECO:0007669"/>
    <property type="project" value="TreeGrafter"/>
</dbReference>
<dbReference type="InterPro" id="IPR007274">
    <property type="entry name" value="Cop_transporter"/>
</dbReference>
<keyword evidence="4" id="KW-0808">Transferase</keyword>